<evidence type="ECO:0000256" key="6">
    <source>
        <dbReference type="ARBA" id="ARBA00022989"/>
    </source>
</evidence>
<gene>
    <name evidence="9" type="ORF">HPB48_022049</name>
</gene>
<organism evidence="9 10">
    <name type="scientific">Haemaphysalis longicornis</name>
    <name type="common">Bush tick</name>
    <dbReference type="NCBI Taxonomy" id="44386"/>
    <lineage>
        <taxon>Eukaryota</taxon>
        <taxon>Metazoa</taxon>
        <taxon>Ecdysozoa</taxon>
        <taxon>Arthropoda</taxon>
        <taxon>Chelicerata</taxon>
        <taxon>Arachnida</taxon>
        <taxon>Acari</taxon>
        <taxon>Parasitiformes</taxon>
        <taxon>Ixodida</taxon>
        <taxon>Ixodoidea</taxon>
        <taxon>Ixodidae</taxon>
        <taxon>Haemaphysalinae</taxon>
        <taxon>Haemaphysalis</taxon>
    </lineage>
</organism>
<dbReference type="EC" id="2.4.1.-" evidence="8"/>
<dbReference type="Pfam" id="PF01697">
    <property type="entry name" value="Glyco_transf_92"/>
    <property type="match status" value="1"/>
</dbReference>
<evidence type="ECO:0000256" key="2">
    <source>
        <dbReference type="ARBA" id="ARBA00007647"/>
    </source>
</evidence>
<keyword evidence="10" id="KW-1185">Reference proteome</keyword>
<dbReference type="Proteomes" id="UP000821853">
    <property type="component" value="Chromosome 3"/>
</dbReference>
<comment type="caution">
    <text evidence="9">The sequence shown here is derived from an EMBL/GenBank/DDBJ whole genome shotgun (WGS) entry which is preliminary data.</text>
</comment>
<keyword evidence="3 8" id="KW-0328">Glycosyltransferase</keyword>
<reference evidence="9 10" key="1">
    <citation type="journal article" date="2020" name="Cell">
        <title>Large-Scale Comparative Analyses of Tick Genomes Elucidate Their Genetic Diversity and Vector Capacities.</title>
        <authorList>
            <consortium name="Tick Genome and Microbiome Consortium (TIGMIC)"/>
            <person name="Jia N."/>
            <person name="Wang J."/>
            <person name="Shi W."/>
            <person name="Du L."/>
            <person name="Sun Y."/>
            <person name="Zhan W."/>
            <person name="Jiang J.F."/>
            <person name="Wang Q."/>
            <person name="Zhang B."/>
            <person name="Ji P."/>
            <person name="Bell-Sakyi L."/>
            <person name="Cui X.M."/>
            <person name="Yuan T.T."/>
            <person name="Jiang B.G."/>
            <person name="Yang W.F."/>
            <person name="Lam T.T."/>
            <person name="Chang Q.C."/>
            <person name="Ding S.J."/>
            <person name="Wang X.J."/>
            <person name="Zhu J.G."/>
            <person name="Ruan X.D."/>
            <person name="Zhao L."/>
            <person name="Wei J.T."/>
            <person name="Ye R.Z."/>
            <person name="Que T.C."/>
            <person name="Du C.H."/>
            <person name="Zhou Y.H."/>
            <person name="Cheng J.X."/>
            <person name="Dai P.F."/>
            <person name="Guo W.B."/>
            <person name="Han X.H."/>
            <person name="Huang E.J."/>
            <person name="Li L.F."/>
            <person name="Wei W."/>
            <person name="Gao Y.C."/>
            <person name="Liu J.Z."/>
            <person name="Shao H.Z."/>
            <person name="Wang X."/>
            <person name="Wang C.C."/>
            <person name="Yang T.C."/>
            <person name="Huo Q.B."/>
            <person name="Li W."/>
            <person name="Chen H.Y."/>
            <person name="Chen S.E."/>
            <person name="Zhou L.G."/>
            <person name="Ni X.B."/>
            <person name="Tian J.H."/>
            <person name="Sheng Y."/>
            <person name="Liu T."/>
            <person name="Pan Y.S."/>
            <person name="Xia L.Y."/>
            <person name="Li J."/>
            <person name="Zhao F."/>
            <person name="Cao W.C."/>
        </authorList>
    </citation>
    <scope>NUCLEOTIDE SEQUENCE [LARGE SCALE GENOMIC DNA]</scope>
    <source>
        <strain evidence="9">HaeL-2018</strain>
    </source>
</reference>
<evidence type="ECO:0000313" key="9">
    <source>
        <dbReference type="EMBL" id="KAH9371465.1"/>
    </source>
</evidence>
<dbReference type="EMBL" id="JABSTR010000005">
    <property type="protein sequence ID" value="KAH9371465.1"/>
    <property type="molecule type" value="Genomic_DNA"/>
</dbReference>
<comment type="subcellular location">
    <subcellularLocation>
        <location evidence="1">Membrane</location>
        <topology evidence="1">Single-pass membrane protein</topology>
    </subcellularLocation>
</comment>
<proteinExistence type="inferred from homology"/>
<evidence type="ECO:0000313" key="10">
    <source>
        <dbReference type="Proteomes" id="UP000821853"/>
    </source>
</evidence>
<keyword evidence="6" id="KW-1133">Transmembrane helix</keyword>
<keyword evidence="4 8" id="KW-0808">Transferase</keyword>
<dbReference type="GO" id="GO:0016757">
    <property type="term" value="F:glycosyltransferase activity"/>
    <property type="evidence" value="ECO:0007669"/>
    <property type="project" value="UniProtKB-UniRule"/>
</dbReference>
<name>A0A9J6G9P6_HAELO</name>
<dbReference type="VEuPathDB" id="VectorBase:HLOH_052135"/>
<dbReference type="GO" id="GO:0005737">
    <property type="term" value="C:cytoplasm"/>
    <property type="evidence" value="ECO:0007669"/>
    <property type="project" value="TreeGrafter"/>
</dbReference>
<evidence type="ECO:0000256" key="4">
    <source>
        <dbReference type="ARBA" id="ARBA00022679"/>
    </source>
</evidence>
<keyword evidence="7" id="KW-0472">Membrane</keyword>
<dbReference type="InterPro" id="IPR008166">
    <property type="entry name" value="Glyco_transf_92"/>
</dbReference>
<dbReference type="GO" id="GO:0016020">
    <property type="term" value="C:membrane"/>
    <property type="evidence" value="ECO:0007669"/>
    <property type="project" value="UniProtKB-SubCell"/>
</dbReference>
<dbReference type="PANTHER" id="PTHR21461:SF40">
    <property type="entry name" value="GLYCOSYLTRANSFERASE FAMILY 92 PROTEIN"/>
    <property type="match status" value="1"/>
</dbReference>
<sequence>MQAKLACHIDDGKTKFTVSFKMRVVPEHLSGEYVTAMISCRLYTNGNLRPMKVAIGPLENQSSLHWLIIYQPLNAQISLMSVCVGPIFGNYPHVSHVAEFFTYYTTMGVETFHVYLENASQAVTFLLLHLQTRANVSIKFHWWNIENEGRHFMIHGQLAAIQDCIYRSKRSSKYVVNVDLDEFIVPTAGRTLSHAVVDLEKSVGERSLGSMLVPNWMFCFEYPANSSVFRGPPFFLTTALTTRERKPWFYKVRSKYIASTSAVVMGGVHFVWKHTPGRREVKVPETVLALNHYRTCCGLENYAVLNKLVLNHTDVVRDKTIQRHMWRAMTSLVFAAIKELTL</sequence>
<evidence type="ECO:0000256" key="8">
    <source>
        <dbReference type="RuleBase" id="RU366017"/>
    </source>
</evidence>
<evidence type="ECO:0000256" key="3">
    <source>
        <dbReference type="ARBA" id="ARBA00022676"/>
    </source>
</evidence>
<dbReference type="AlphaFoldDB" id="A0A9J6G9P6"/>
<protein>
    <recommendedName>
        <fullName evidence="8">Glycosyltransferase family 92 protein</fullName>
        <ecNumber evidence="8">2.4.1.-</ecNumber>
    </recommendedName>
</protein>
<keyword evidence="5" id="KW-0812">Transmembrane</keyword>
<evidence type="ECO:0000256" key="5">
    <source>
        <dbReference type="ARBA" id="ARBA00022692"/>
    </source>
</evidence>
<comment type="similarity">
    <text evidence="2 8">Belongs to the glycosyltransferase 92 family.</text>
</comment>
<dbReference type="PANTHER" id="PTHR21461">
    <property type="entry name" value="GLYCOSYLTRANSFERASE FAMILY 92 PROTEIN"/>
    <property type="match status" value="1"/>
</dbReference>
<dbReference type="OrthoDB" id="6418940at2759"/>
<dbReference type="OMA" id="VEFFAYY"/>
<evidence type="ECO:0000256" key="1">
    <source>
        <dbReference type="ARBA" id="ARBA00004167"/>
    </source>
</evidence>
<evidence type="ECO:0000256" key="7">
    <source>
        <dbReference type="ARBA" id="ARBA00023136"/>
    </source>
</evidence>
<accession>A0A9J6G9P6</accession>